<dbReference type="InterPro" id="IPR013078">
    <property type="entry name" value="His_Pase_superF_clade-1"/>
</dbReference>
<comment type="caution">
    <text evidence="1">The sequence shown here is derived from an EMBL/GenBank/DDBJ whole genome shotgun (WGS) entry which is preliminary data.</text>
</comment>
<dbReference type="Gene3D" id="3.40.50.1240">
    <property type="entry name" value="Phosphoglycerate mutase-like"/>
    <property type="match status" value="1"/>
</dbReference>
<gene>
    <name evidence="1" type="ORF">COK38_14810</name>
</gene>
<dbReference type="Proteomes" id="UP000226357">
    <property type="component" value="Unassembled WGS sequence"/>
</dbReference>
<dbReference type="Pfam" id="PF00300">
    <property type="entry name" value="His_Phos_1"/>
    <property type="match status" value="1"/>
</dbReference>
<proteinExistence type="predicted"/>
<name>A0AA44Q9V5_BACCE</name>
<dbReference type="AlphaFoldDB" id="A0AA44Q9V5"/>
<protein>
    <submittedName>
        <fullName evidence="1">Histidine phosphatase family protein</fullName>
    </submittedName>
</protein>
<evidence type="ECO:0000313" key="1">
    <source>
        <dbReference type="EMBL" id="PFR99813.1"/>
    </source>
</evidence>
<organism evidence="1 2">
    <name type="scientific">Bacillus cereus</name>
    <dbReference type="NCBI Taxonomy" id="1396"/>
    <lineage>
        <taxon>Bacteria</taxon>
        <taxon>Bacillati</taxon>
        <taxon>Bacillota</taxon>
        <taxon>Bacilli</taxon>
        <taxon>Bacillales</taxon>
        <taxon>Bacillaceae</taxon>
        <taxon>Bacillus</taxon>
        <taxon>Bacillus cereus group</taxon>
    </lineage>
</organism>
<evidence type="ECO:0000313" key="2">
    <source>
        <dbReference type="Proteomes" id="UP000226357"/>
    </source>
</evidence>
<reference evidence="1 2" key="1">
    <citation type="submission" date="2017-09" db="EMBL/GenBank/DDBJ databases">
        <title>Large-scale bioinformatics analysis of Bacillus genomes uncovers conserved roles of natural products in bacterial physiology.</title>
        <authorList>
            <consortium name="Agbiome Team Llc"/>
            <person name="Bleich R.M."/>
            <person name="Grubbs K.J."/>
            <person name="Santa Maria K.C."/>
            <person name="Allen S.E."/>
            <person name="Farag S."/>
            <person name="Shank E.A."/>
            <person name="Bowers A."/>
        </authorList>
    </citation>
    <scope>NUCLEOTIDE SEQUENCE [LARGE SCALE GENOMIC DNA]</scope>
    <source>
        <strain evidence="1 2">AFS067272</strain>
    </source>
</reference>
<dbReference type="SUPFAM" id="SSF53254">
    <property type="entry name" value="Phosphoglycerate mutase-like"/>
    <property type="match status" value="1"/>
</dbReference>
<dbReference type="RefSeq" id="WP_000787647.1">
    <property type="nucleotide sequence ID" value="NZ_NUYJ01000101.1"/>
</dbReference>
<dbReference type="InterPro" id="IPR029033">
    <property type="entry name" value="His_PPase_superfam"/>
</dbReference>
<accession>A0AA44Q9V5</accession>
<sequence>MKNFIERDYGEASGLTVDEREKLFPKRDYKNQEPRELLTKRVISGLDTIQRKHPNNKVILVAHGAVINAILAHLSNGKIGSGKTKLMTACISRIQYNQKQWRINEFNQVAHL</sequence>
<dbReference type="EMBL" id="NVBO01000121">
    <property type="protein sequence ID" value="PFR99813.1"/>
    <property type="molecule type" value="Genomic_DNA"/>
</dbReference>